<feature type="transmembrane region" description="Helical" evidence="10">
    <location>
        <begin position="89"/>
        <end position="111"/>
    </location>
</feature>
<feature type="transmembrane region" description="Helical" evidence="10">
    <location>
        <begin position="45"/>
        <end position="65"/>
    </location>
</feature>
<dbReference type="PANTHER" id="PTHR35011:SF10">
    <property type="entry name" value="TRAP TRANSPORTER SMALL PERMEASE PROTEIN"/>
    <property type="match status" value="1"/>
</dbReference>
<sequence length="195" mass="20105">MSGLVRRAVGTANSVCALLATAALVLLMLLTVADVARRSATGQSIAGAVEIAPLILLAAVAFGLGNGEATGTHVRTSLVTDRLPARVRAAVRTVGYAACIVLLTWMTVLSFERAVEAFEYSDTTAGFQSLPTWPARAVVPIGFALWALTLLLRLVDDVRLVLGAAPPPSAGSSSTTPAAEAAADPQPDPSQEVSR</sequence>
<comment type="caution">
    <text evidence="12">The sequence shown here is derived from an EMBL/GenBank/DDBJ whole genome shotgun (WGS) entry which is preliminary data.</text>
</comment>
<evidence type="ECO:0000313" key="13">
    <source>
        <dbReference type="Proteomes" id="UP001519295"/>
    </source>
</evidence>
<evidence type="ECO:0000256" key="3">
    <source>
        <dbReference type="ARBA" id="ARBA00022475"/>
    </source>
</evidence>
<feature type="transmembrane region" description="Helical" evidence="10">
    <location>
        <begin position="12"/>
        <end position="33"/>
    </location>
</feature>
<evidence type="ECO:0000313" key="12">
    <source>
        <dbReference type="EMBL" id="MBP2366178.1"/>
    </source>
</evidence>
<comment type="similarity">
    <text evidence="8">Belongs to the TRAP transporter small permease family.</text>
</comment>
<accession>A0ABS4VQI0</accession>
<evidence type="ECO:0000256" key="1">
    <source>
        <dbReference type="ARBA" id="ARBA00004429"/>
    </source>
</evidence>
<keyword evidence="5 10" id="KW-0812">Transmembrane</keyword>
<feature type="region of interest" description="Disordered" evidence="9">
    <location>
        <begin position="166"/>
        <end position="195"/>
    </location>
</feature>
<protein>
    <submittedName>
        <fullName evidence="12">TRAP-type C4-dicarboxylate transport system permease small subunit</fullName>
    </submittedName>
</protein>
<evidence type="ECO:0000256" key="7">
    <source>
        <dbReference type="ARBA" id="ARBA00023136"/>
    </source>
</evidence>
<gene>
    <name evidence="12" type="ORF">JOF36_001874</name>
</gene>
<dbReference type="PANTHER" id="PTHR35011">
    <property type="entry name" value="2,3-DIKETO-L-GULONATE TRAP TRANSPORTER SMALL PERMEASE PROTEIN YIAM"/>
    <property type="match status" value="1"/>
</dbReference>
<keyword evidence="6 10" id="KW-1133">Transmembrane helix</keyword>
<organism evidence="12 13">
    <name type="scientific">Pseudonocardia parietis</name>
    <dbReference type="NCBI Taxonomy" id="570936"/>
    <lineage>
        <taxon>Bacteria</taxon>
        <taxon>Bacillati</taxon>
        <taxon>Actinomycetota</taxon>
        <taxon>Actinomycetes</taxon>
        <taxon>Pseudonocardiales</taxon>
        <taxon>Pseudonocardiaceae</taxon>
        <taxon>Pseudonocardia</taxon>
    </lineage>
</organism>
<evidence type="ECO:0000256" key="9">
    <source>
        <dbReference type="SAM" id="MobiDB-lite"/>
    </source>
</evidence>
<dbReference type="InterPro" id="IPR007387">
    <property type="entry name" value="TRAP_DctQ"/>
</dbReference>
<name>A0ABS4VQI0_9PSEU</name>
<dbReference type="EMBL" id="JAGINU010000001">
    <property type="protein sequence ID" value="MBP2366178.1"/>
    <property type="molecule type" value="Genomic_DNA"/>
</dbReference>
<evidence type="ECO:0000256" key="6">
    <source>
        <dbReference type="ARBA" id="ARBA00022989"/>
    </source>
</evidence>
<dbReference type="RefSeq" id="WP_210026189.1">
    <property type="nucleotide sequence ID" value="NZ_JAGINU010000001.1"/>
</dbReference>
<proteinExistence type="inferred from homology"/>
<dbReference type="Proteomes" id="UP001519295">
    <property type="component" value="Unassembled WGS sequence"/>
</dbReference>
<dbReference type="InterPro" id="IPR055348">
    <property type="entry name" value="DctQ"/>
</dbReference>
<keyword evidence="4" id="KW-0997">Cell inner membrane</keyword>
<keyword evidence="3" id="KW-1003">Cell membrane</keyword>
<feature type="domain" description="Tripartite ATP-independent periplasmic transporters DctQ component" evidence="11">
    <location>
        <begin position="27"/>
        <end position="159"/>
    </location>
</feature>
<evidence type="ECO:0000256" key="8">
    <source>
        <dbReference type="ARBA" id="ARBA00038436"/>
    </source>
</evidence>
<keyword evidence="2" id="KW-0813">Transport</keyword>
<feature type="transmembrane region" description="Helical" evidence="10">
    <location>
        <begin position="137"/>
        <end position="155"/>
    </location>
</feature>
<evidence type="ECO:0000256" key="4">
    <source>
        <dbReference type="ARBA" id="ARBA00022519"/>
    </source>
</evidence>
<evidence type="ECO:0000256" key="2">
    <source>
        <dbReference type="ARBA" id="ARBA00022448"/>
    </source>
</evidence>
<evidence type="ECO:0000259" key="11">
    <source>
        <dbReference type="Pfam" id="PF04290"/>
    </source>
</evidence>
<reference evidence="12 13" key="1">
    <citation type="submission" date="2021-03" db="EMBL/GenBank/DDBJ databases">
        <title>Sequencing the genomes of 1000 actinobacteria strains.</title>
        <authorList>
            <person name="Klenk H.-P."/>
        </authorList>
    </citation>
    <scope>NUCLEOTIDE SEQUENCE [LARGE SCALE GENOMIC DNA]</scope>
    <source>
        <strain evidence="12 13">DSM 45256</strain>
    </source>
</reference>
<evidence type="ECO:0000256" key="10">
    <source>
        <dbReference type="SAM" id="Phobius"/>
    </source>
</evidence>
<dbReference type="Pfam" id="PF04290">
    <property type="entry name" value="DctQ"/>
    <property type="match status" value="1"/>
</dbReference>
<comment type="subcellular location">
    <subcellularLocation>
        <location evidence="1">Cell inner membrane</location>
        <topology evidence="1">Multi-pass membrane protein</topology>
    </subcellularLocation>
</comment>
<evidence type="ECO:0000256" key="5">
    <source>
        <dbReference type="ARBA" id="ARBA00022692"/>
    </source>
</evidence>
<keyword evidence="13" id="KW-1185">Reference proteome</keyword>
<keyword evidence="7 10" id="KW-0472">Membrane</keyword>